<evidence type="ECO:0000313" key="7">
    <source>
        <dbReference type="EMBL" id="ABF79583.1"/>
    </source>
</evidence>
<name>A0A0H2XZC6_BURO1</name>
<feature type="transmembrane region" description="Helical" evidence="6">
    <location>
        <begin position="151"/>
        <end position="175"/>
    </location>
</feature>
<feature type="transmembrane region" description="Helical" evidence="6">
    <location>
        <begin position="125"/>
        <end position="145"/>
    </location>
</feature>
<feature type="transmembrane region" description="Helical" evidence="6">
    <location>
        <begin position="82"/>
        <end position="105"/>
    </location>
</feature>
<dbReference type="HOGENOM" id="CLU_051838_0_0_4"/>
<dbReference type="InterPro" id="IPR007269">
    <property type="entry name" value="ICMT_MeTrfase"/>
</dbReference>
<dbReference type="Pfam" id="PF04140">
    <property type="entry name" value="ICMT"/>
    <property type="match status" value="1"/>
</dbReference>
<comment type="subcellular location">
    <subcellularLocation>
        <location evidence="1">Membrane</location>
        <topology evidence="1">Multi-pass membrane protein</topology>
    </subcellularLocation>
</comment>
<feature type="transmembrane region" description="Helical" evidence="6">
    <location>
        <begin position="332"/>
        <end position="354"/>
    </location>
</feature>
<keyword evidence="3 6" id="KW-1133">Transmembrane helix</keyword>
<evidence type="ECO:0000256" key="1">
    <source>
        <dbReference type="ARBA" id="ARBA00004141"/>
    </source>
</evidence>
<dbReference type="Gene3D" id="1.20.120.1630">
    <property type="match status" value="1"/>
</dbReference>
<evidence type="ECO:0000256" key="3">
    <source>
        <dbReference type="ARBA" id="ARBA00022989"/>
    </source>
</evidence>
<dbReference type="AlphaFoldDB" id="A0A0H2XZC6"/>
<evidence type="ECO:0000256" key="6">
    <source>
        <dbReference type="SAM" id="Phobius"/>
    </source>
</evidence>
<protein>
    <recommendedName>
        <fullName evidence="8">Isoprenylcysteine carboxyl methyltransferase</fullName>
    </recommendedName>
</protein>
<dbReference type="GO" id="GO:0016020">
    <property type="term" value="C:membrane"/>
    <property type="evidence" value="ECO:0007669"/>
    <property type="project" value="UniProtKB-SubCell"/>
</dbReference>
<dbReference type="GO" id="GO:0004671">
    <property type="term" value="F:protein C-terminal S-isoprenylcysteine carboxyl O-methyltransferase activity"/>
    <property type="evidence" value="ECO:0007669"/>
    <property type="project" value="InterPro"/>
</dbReference>
<evidence type="ECO:0000256" key="4">
    <source>
        <dbReference type="ARBA" id="ARBA00023136"/>
    </source>
</evidence>
<keyword evidence="4 6" id="KW-0472">Membrane</keyword>
<keyword evidence="2 6" id="KW-0812">Transmembrane</keyword>
<evidence type="ECO:0000256" key="2">
    <source>
        <dbReference type="ARBA" id="ARBA00022692"/>
    </source>
</evidence>
<gene>
    <name evidence="7" type="ordered locus">Bcen_4703</name>
</gene>
<organism evidence="7">
    <name type="scientific">Burkholderia orbicola (strain AU 1054)</name>
    <dbReference type="NCBI Taxonomy" id="331271"/>
    <lineage>
        <taxon>Bacteria</taxon>
        <taxon>Pseudomonadati</taxon>
        <taxon>Pseudomonadota</taxon>
        <taxon>Betaproteobacteria</taxon>
        <taxon>Burkholderiales</taxon>
        <taxon>Burkholderiaceae</taxon>
        <taxon>Burkholderia</taxon>
        <taxon>Burkholderia cepacia complex</taxon>
        <taxon>Burkholderia orbicola</taxon>
    </lineage>
</organism>
<feature type="region of interest" description="Disordered" evidence="5">
    <location>
        <begin position="1"/>
        <end position="28"/>
    </location>
</feature>
<evidence type="ECO:0000256" key="5">
    <source>
        <dbReference type="SAM" id="MobiDB-lite"/>
    </source>
</evidence>
<sequence length="458" mass="51540">MAGRASIQSPADGRRHPPSGGAGPHPYEDPIMNSTLDGIVAAPDRPPRSATPFRAGLLGITAGLFALWITRDHPALDAATRAVIASLAIIGTIALHELFISRVYLRPSAGLSRQAVRPLGIARVATRLGALTSIYAGIGAIYWLLPEYHGAFYLPFWSLLRSLAPYVIVAAPFYFAWMDRHQRETDDAYLLWGRFLFRREQPASWKPVREMLAGWGVKAFFLPLMTVYLSKDADHLSASLANAMHAPMTIATFVFMYDLSFTMDLMFGTVGYLCTFRILDSHVRTVEPTTLGWVAALICYQPFWSLISNNYIRYEGSMFWDNWLLSAPTLRVIWGTVIILLLLTYALCTISFGLRFSNLTNRGIITSGPYRFTKHPAYITKNLSYWMVSVPFVEPLGWQLGLMHCAGLVTVNLIYYTRAKTEERHLMRDPDYRAYAEWIAQHGLFARIRQAFGGRQPV</sequence>
<dbReference type="EMBL" id="CP000379">
    <property type="protein sequence ID" value="ABF79583.1"/>
    <property type="molecule type" value="Genomic_DNA"/>
</dbReference>
<evidence type="ECO:0008006" key="8">
    <source>
        <dbReference type="Google" id="ProtNLM"/>
    </source>
</evidence>
<feature type="transmembrane region" description="Helical" evidence="6">
    <location>
        <begin position="250"/>
        <end position="279"/>
    </location>
</feature>
<proteinExistence type="predicted"/>
<accession>A0A0H2XZC6</accession>
<reference evidence="7" key="1">
    <citation type="submission" date="2006-05" db="EMBL/GenBank/DDBJ databases">
        <title>Complete sequence of chromosome 2 of Burkholderia cenocepacia AU 1054.</title>
        <authorList>
            <consortium name="US DOE Joint Genome Institute"/>
            <person name="Copeland A."/>
            <person name="Lucas S."/>
            <person name="Lapidus A."/>
            <person name="Barry K."/>
            <person name="Detter J.C."/>
            <person name="Glavina del Rio T."/>
            <person name="Hammon N."/>
            <person name="Israni S."/>
            <person name="Dalin E."/>
            <person name="Tice H."/>
            <person name="Pitluck S."/>
            <person name="Chain P."/>
            <person name="Malfatti S."/>
            <person name="Shin M."/>
            <person name="Vergez L."/>
            <person name="Schmutz J."/>
            <person name="Larimer F."/>
            <person name="Land M."/>
            <person name="Hauser L."/>
            <person name="Kyrpides N."/>
            <person name="Lykidis A."/>
            <person name="LiPuma J.J."/>
            <person name="Konstantinidis K."/>
            <person name="Tiedje J.M."/>
            <person name="Richardson P."/>
        </authorList>
    </citation>
    <scope>NUCLEOTIDE SEQUENCE [LARGE SCALE GENOMIC DNA]</scope>
    <source>
        <strain evidence="7">AU 1054</strain>
    </source>
</reference>
<feature type="transmembrane region" description="Helical" evidence="6">
    <location>
        <begin position="53"/>
        <end position="70"/>
    </location>
</feature>
<feature type="transmembrane region" description="Helical" evidence="6">
    <location>
        <begin position="291"/>
        <end position="312"/>
    </location>
</feature>